<reference evidence="2" key="1">
    <citation type="submission" date="2023-03" db="EMBL/GenBank/DDBJ databases">
        <title>Actinorhabdospora filicis NBRC 111898.</title>
        <authorList>
            <person name="Ichikawa N."/>
            <person name="Sato H."/>
            <person name="Tonouchi N."/>
        </authorList>
    </citation>
    <scope>NUCLEOTIDE SEQUENCE</scope>
    <source>
        <strain evidence="2">NBRC 111898</strain>
    </source>
</reference>
<accession>A0A9W6WAT1</accession>
<proteinExistence type="predicted"/>
<dbReference type="InterPro" id="IPR036291">
    <property type="entry name" value="NAD(P)-bd_dom_sf"/>
</dbReference>
<dbReference type="SUPFAM" id="SSF51735">
    <property type="entry name" value="NAD(P)-binding Rossmann-fold domains"/>
    <property type="match status" value="1"/>
</dbReference>
<dbReference type="InterPro" id="IPR001509">
    <property type="entry name" value="Epimerase_deHydtase"/>
</dbReference>
<dbReference type="Pfam" id="PF01370">
    <property type="entry name" value="Epimerase"/>
    <property type="match status" value="1"/>
</dbReference>
<dbReference type="Proteomes" id="UP001165079">
    <property type="component" value="Unassembled WGS sequence"/>
</dbReference>
<evidence type="ECO:0000313" key="3">
    <source>
        <dbReference type="Proteomes" id="UP001165079"/>
    </source>
</evidence>
<keyword evidence="3" id="KW-1185">Reference proteome</keyword>
<evidence type="ECO:0000313" key="2">
    <source>
        <dbReference type="EMBL" id="GLZ79343.1"/>
    </source>
</evidence>
<comment type="caution">
    <text evidence="2">The sequence shown here is derived from an EMBL/GenBank/DDBJ whole genome shotgun (WGS) entry which is preliminary data.</text>
</comment>
<dbReference type="EMBL" id="BSTX01000003">
    <property type="protein sequence ID" value="GLZ79343.1"/>
    <property type="molecule type" value="Genomic_DNA"/>
</dbReference>
<dbReference type="Gene3D" id="3.40.50.720">
    <property type="entry name" value="NAD(P)-binding Rossmann-like Domain"/>
    <property type="match status" value="1"/>
</dbReference>
<evidence type="ECO:0000259" key="1">
    <source>
        <dbReference type="Pfam" id="PF01370"/>
    </source>
</evidence>
<gene>
    <name evidence="2" type="ORF">Afil01_41500</name>
</gene>
<protein>
    <submittedName>
        <fullName evidence="2">NAD-dependent epimerase</fullName>
    </submittedName>
</protein>
<name>A0A9W6WAT1_9ACTN</name>
<organism evidence="2 3">
    <name type="scientific">Actinorhabdospora filicis</name>
    <dbReference type="NCBI Taxonomy" id="1785913"/>
    <lineage>
        <taxon>Bacteria</taxon>
        <taxon>Bacillati</taxon>
        <taxon>Actinomycetota</taxon>
        <taxon>Actinomycetes</taxon>
        <taxon>Micromonosporales</taxon>
        <taxon>Micromonosporaceae</taxon>
        <taxon>Actinorhabdospora</taxon>
    </lineage>
</organism>
<sequence>MAVHVILGKGPIGGQTADELVALGHRVRVLSRSGGTSTGTVEHRAVDAGDAVALRAATADADVIYNCANPAGYHLWNQEWPRMASALLDAAESAGAVLVTMSCLYGYGPAHRYMTEETPLEAVGHKGRIRAGMWQEALRRHEAGRVRVTEARASDFFGPHATANAVFGERVVPRIMAGKGVQALGDPDAPHTWTYTPDVARALAVLGTDERAWGRAWHVPSGPALSQREFAREFARVAGVAEVKVGRLPWWLMINLLGTFQPALRGFAETRHQWDLPFEMDSTAFTAEFGVKATGLDEAIAGTLGWWRGRAA</sequence>
<dbReference type="RefSeq" id="WP_285664501.1">
    <property type="nucleotide sequence ID" value="NZ_BSTX01000003.1"/>
</dbReference>
<feature type="domain" description="NAD-dependent epimerase/dehydratase" evidence="1">
    <location>
        <begin position="8"/>
        <end position="208"/>
    </location>
</feature>
<dbReference type="AlphaFoldDB" id="A0A9W6WAT1"/>